<dbReference type="RefSeq" id="WP_203867161.1">
    <property type="nucleotide sequence ID" value="NZ_BONW01000016.1"/>
</dbReference>
<proteinExistence type="predicted"/>
<gene>
    <name evidence="1" type="ORF">Pen02_35980</name>
</gene>
<dbReference type="Proteomes" id="UP000646749">
    <property type="component" value="Unassembled WGS sequence"/>
</dbReference>
<accession>A0ABQ4E1W8</accession>
<name>A0ABQ4E1W8_9ACTN</name>
<comment type="caution">
    <text evidence="1">The sequence shown here is derived from an EMBL/GenBank/DDBJ whole genome shotgun (WGS) entry which is preliminary data.</text>
</comment>
<evidence type="ECO:0008006" key="3">
    <source>
        <dbReference type="Google" id="ProtNLM"/>
    </source>
</evidence>
<sequence length="144" mass="15908">MRGSREDDGSADLDDVERRLRAIRDDPEKSTTLRELAQYQLERVAALRAARHGTGTPAVTVDRLGPFRFSAIPATGIVSVEIDRGDGLVPLVAVVSADEIRRLTPLFQHVREHAAAGESIRIDLREAFLDLLGHDPFDGQLDDR</sequence>
<keyword evidence="2" id="KW-1185">Reference proteome</keyword>
<organism evidence="1 2">
    <name type="scientific">Plantactinospora endophytica</name>
    <dbReference type="NCBI Taxonomy" id="673535"/>
    <lineage>
        <taxon>Bacteria</taxon>
        <taxon>Bacillati</taxon>
        <taxon>Actinomycetota</taxon>
        <taxon>Actinomycetes</taxon>
        <taxon>Micromonosporales</taxon>
        <taxon>Micromonosporaceae</taxon>
        <taxon>Plantactinospora</taxon>
    </lineage>
</organism>
<evidence type="ECO:0000313" key="2">
    <source>
        <dbReference type="Proteomes" id="UP000646749"/>
    </source>
</evidence>
<reference evidence="1 2" key="1">
    <citation type="submission" date="2021-01" db="EMBL/GenBank/DDBJ databases">
        <title>Whole genome shotgun sequence of Plantactinospora endophytica NBRC 110450.</title>
        <authorList>
            <person name="Komaki H."/>
            <person name="Tamura T."/>
        </authorList>
    </citation>
    <scope>NUCLEOTIDE SEQUENCE [LARGE SCALE GENOMIC DNA]</scope>
    <source>
        <strain evidence="1 2">NBRC 110450</strain>
    </source>
</reference>
<evidence type="ECO:0000313" key="1">
    <source>
        <dbReference type="EMBL" id="GIG88662.1"/>
    </source>
</evidence>
<dbReference type="EMBL" id="BONW01000016">
    <property type="protein sequence ID" value="GIG88662.1"/>
    <property type="molecule type" value="Genomic_DNA"/>
</dbReference>
<protein>
    <recommendedName>
        <fullName evidence="3">YbaB/EbfC family DNA-binding protein</fullName>
    </recommendedName>
</protein>